<evidence type="ECO:0000313" key="2">
    <source>
        <dbReference type="Proteomes" id="UP001163823"/>
    </source>
</evidence>
<organism evidence="1 2">
    <name type="scientific">Quillaja saponaria</name>
    <name type="common">Soap bark tree</name>
    <dbReference type="NCBI Taxonomy" id="32244"/>
    <lineage>
        <taxon>Eukaryota</taxon>
        <taxon>Viridiplantae</taxon>
        <taxon>Streptophyta</taxon>
        <taxon>Embryophyta</taxon>
        <taxon>Tracheophyta</taxon>
        <taxon>Spermatophyta</taxon>
        <taxon>Magnoliopsida</taxon>
        <taxon>eudicotyledons</taxon>
        <taxon>Gunneridae</taxon>
        <taxon>Pentapetalae</taxon>
        <taxon>rosids</taxon>
        <taxon>fabids</taxon>
        <taxon>Fabales</taxon>
        <taxon>Quillajaceae</taxon>
        <taxon>Quillaja</taxon>
    </lineage>
</organism>
<dbReference type="AlphaFoldDB" id="A0AAD7PLP4"/>
<protein>
    <submittedName>
        <fullName evidence="1">Uncharacterized protein</fullName>
    </submittedName>
</protein>
<dbReference type="KEGG" id="qsa:O6P43_019881"/>
<name>A0AAD7PLP4_QUISA</name>
<comment type="caution">
    <text evidence="1">The sequence shown here is derived from an EMBL/GenBank/DDBJ whole genome shotgun (WGS) entry which is preliminary data.</text>
</comment>
<reference evidence="1" key="1">
    <citation type="journal article" date="2023" name="Science">
        <title>Elucidation of the pathway for biosynthesis of saponin adjuvants from the soapbark tree.</title>
        <authorList>
            <person name="Reed J."/>
            <person name="Orme A."/>
            <person name="El-Demerdash A."/>
            <person name="Owen C."/>
            <person name="Martin L.B.B."/>
            <person name="Misra R.C."/>
            <person name="Kikuchi S."/>
            <person name="Rejzek M."/>
            <person name="Martin A.C."/>
            <person name="Harkess A."/>
            <person name="Leebens-Mack J."/>
            <person name="Louveau T."/>
            <person name="Stephenson M.J."/>
            <person name="Osbourn A."/>
        </authorList>
    </citation>
    <scope>NUCLEOTIDE SEQUENCE</scope>
    <source>
        <strain evidence="1">S10</strain>
    </source>
</reference>
<keyword evidence="2" id="KW-1185">Reference proteome</keyword>
<accession>A0AAD7PLP4</accession>
<gene>
    <name evidence="1" type="ORF">O6P43_019881</name>
</gene>
<dbReference type="EMBL" id="JARAOO010000008">
    <property type="protein sequence ID" value="KAJ7959280.1"/>
    <property type="molecule type" value="Genomic_DNA"/>
</dbReference>
<sequence length="86" mass="9609">MSGSSCYFVDLQVMEDMNDDNCSCTKLFCVSISSNPFVVSLGIWNGEIVIAEDEECNGSDEDIALFLFNPSSKERKKLSIKELSFH</sequence>
<proteinExistence type="predicted"/>
<evidence type="ECO:0000313" key="1">
    <source>
        <dbReference type="EMBL" id="KAJ7959280.1"/>
    </source>
</evidence>
<dbReference type="Proteomes" id="UP001163823">
    <property type="component" value="Chromosome 8"/>
</dbReference>